<dbReference type="RefSeq" id="WP_074201005.1">
    <property type="nucleotide sequence ID" value="NZ_FSRE01000002.1"/>
</dbReference>
<evidence type="ECO:0000256" key="6">
    <source>
        <dbReference type="ARBA" id="ARBA00022741"/>
    </source>
</evidence>
<dbReference type="AlphaFoldDB" id="A0A1N6EN79"/>
<accession>A0A1N6EN79</accession>
<comment type="similarity">
    <text evidence="1 12">Belongs to the thymidylate kinase family.</text>
</comment>
<feature type="domain" description="Thymidylate kinase-like" evidence="13">
    <location>
        <begin position="7"/>
        <end position="196"/>
    </location>
</feature>
<protein>
    <recommendedName>
        <fullName evidence="3 12">Thymidylate kinase</fullName>
        <ecNumber evidence="2 12">2.7.4.9</ecNumber>
    </recommendedName>
    <alternativeName>
        <fullName evidence="9 12">dTMP kinase</fullName>
    </alternativeName>
</protein>
<evidence type="ECO:0000256" key="2">
    <source>
        <dbReference type="ARBA" id="ARBA00012980"/>
    </source>
</evidence>
<dbReference type="InterPro" id="IPR018094">
    <property type="entry name" value="Thymidylate_kinase"/>
</dbReference>
<evidence type="ECO:0000256" key="8">
    <source>
        <dbReference type="ARBA" id="ARBA00022840"/>
    </source>
</evidence>
<dbReference type="EC" id="2.7.4.9" evidence="2 12"/>
<dbReference type="Gene3D" id="3.40.50.300">
    <property type="entry name" value="P-loop containing nucleotide triphosphate hydrolases"/>
    <property type="match status" value="1"/>
</dbReference>
<dbReference type="InterPro" id="IPR027417">
    <property type="entry name" value="P-loop_NTPase"/>
</dbReference>
<dbReference type="NCBIfam" id="TIGR00041">
    <property type="entry name" value="DTMP_kinase"/>
    <property type="match status" value="1"/>
</dbReference>
<evidence type="ECO:0000256" key="7">
    <source>
        <dbReference type="ARBA" id="ARBA00022777"/>
    </source>
</evidence>
<dbReference type="STRING" id="364032.SAMN05443662_0690"/>
<dbReference type="Proteomes" id="UP000198461">
    <property type="component" value="Unassembled WGS sequence"/>
</dbReference>
<sequence>MSRFLVLEGVEGGGKSTAQQFIADWLRARGKAVLTTREPGGTPIGEQIRAILLDPANAAMTVDTEALLMFAARAQHVEEKIKPALTAGQWVVSDRFVDASYAYQGVGRGMPFERLDALADWTLQGFHADMTFIFDLPPEVGLARVAARGEGHDRFEQEKLDFFERVREAYLQRAALAPQRYAIIDASQSVEDVQAQLVQVLERLL</sequence>
<dbReference type="HAMAP" id="MF_00165">
    <property type="entry name" value="Thymidylate_kinase"/>
    <property type="match status" value="1"/>
</dbReference>
<dbReference type="OrthoDB" id="9774907at2"/>
<dbReference type="FunFam" id="3.40.50.300:FF:000225">
    <property type="entry name" value="Thymidylate kinase"/>
    <property type="match status" value="1"/>
</dbReference>
<evidence type="ECO:0000256" key="1">
    <source>
        <dbReference type="ARBA" id="ARBA00009776"/>
    </source>
</evidence>
<dbReference type="PANTHER" id="PTHR10344">
    <property type="entry name" value="THYMIDYLATE KINASE"/>
    <property type="match status" value="1"/>
</dbReference>
<dbReference type="InterPro" id="IPR039430">
    <property type="entry name" value="Thymidylate_kin-like_dom"/>
</dbReference>
<keyword evidence="6 12" id="KW-0547">Nucleotide-binding</keyword>
<evidence type="ECO:0000256" key="10">
    <source>
        <dbReference type="ARBA" id="ARBA00048743"/>
    </source>
</evidence>
<evidence type="ECO:0000256" key="5">
    <source>
        <dbReference type="ARBA" id="ARBA00022727"/>
    </source>
</evidence>
<feature type="binding site" evidence="12">
    <location>
        <begin position="9"/>
        <end position="16"/>
    </location>
    <ligand>
        <name>ATP</name>
        <dbReference type="ChEBI" id="CHEBI:30616"/>
    </ligand>
</feature>
<dbReference type="Pfam" id="PF02223">
    <property type="entry name" value="Thymidylate_kin"/>
    <property type="match status" value="1"/>
</dbReference>
<dbReference type="GO" id="GO:0006233">
    <property type="term" value="P:dTDP biosynthetic process"/>
    <property type="evidence" value="ECO:0007669"/>
    <property type="project" value="InterPro"/>
</dbReference>
<gene>
    <name evidence="12" type="primary">tmk</name>
    <name evidence="14" type="ORF">SAMN05443662_0690</name>
</gene>
<proteinExistence type="inferred from homology"/>
<dbReference type="CDD" id="cd01672">
    <property type="entry name" value="TMPK"/>
    <property type="match status" value="1"/>
</dbReference>
<dbReference type="EMBL" id="FSRE01000002">
    <property type="protein sequence ID" value="SIN84475.1"/>
    <property type="molecule type" value="Genomic_DNA"/>
</dbReference>
<evidence type="ECO:0000256" key="9">
    <source>
        <dbReference type="ARBA" id="ARBA00029962"/>
    </source>
</evidence>
<keyword evidence="5 12" id="KW-0545">Nucleotide biosynthesis</keyword>
<evidence type="ECO:0000256" key="12">
    <source>
        <dbReference type="HAMAP-Rule" id="MF_00165"/>
    </source>
</evidence>
<evidence type="ECO:0000256" key="11">
    <source>
        <dbReference type="ARBA" id="ARBA00057735"/>
    </source>
</evidence>
<dbReference type="GO" id="GO:0004798">
    <property type="term" value="F:dTMP kinase activity"/>
    <property type="evidence" value="ECO:0007669"/>
    <property type="project" value="UniProtKB-UniRule"/>
</dbReference>
<comment type="function">
    <text evidence="11 12">Phosphorylation of dTMP to form dTDP in both de novo and salvage pathways of dTTP synthesis.</text>
</comment>
<evidence type="ECO:0000313" key="14">
    <source>
        <dbReference type="EMBL" id="SIN84475.1"/>
    </source>
</evidence>
<keyword evidence="7 12" id="KW-0418">Kinase</keyword>
<dbReference type="GO" id="GO:0006227">
    <property type="term" value="P:dUDP biosynthetic process"/>
    <property type="evidence" value="ECO:0007669"/>
    <property type="project" value="TreeGrafter"/>
</dbReference>
<dbReference type="GO" id="GO:0005829">
    <property type="term" value="C:cytosol"/>
    <property type="evidence" value="ECO:0007669"/>
    <property type="project" value="TreeGrafter"/>
</dbReference>
<evidence type="ECO:0000256" key="3">
    <source>
        <dbReference type="ARBA" id="ARBA00017144"/>
    </source>
</evidence>
<evidence type="ECO:0000313" key="15">
    <source>
        <dbReference type="Proteomes" id="UP000198461"/>
    </source>
</evidence>
<keyword evidence="4 12" id="KW-0808">Transferase</keyword>
<dbReference type="GO" id="GO:0006235">
    <property type="term" value="P:dTTP biosynthetic process"/>
    <property type="evidence" value="ECO:0007669"/>
    <property type="project" value="UniProtKB-UniRule"/>
</dbReference>
<comment type="catalytic activity">
    <reaction evidence="10 12">
        <text>dTMP + ATP = dTDP + ADP</text>
        <dbReference type="Rhea" id="RHEA:13517"/>
        <dbReference type="ChEBI" id="CHEBI:30616"/>
        <dbReference type="ChEBI" id="CHEBI:58369"/>
        <dbReference type="ChEBI" id="CHEBI:63528"/>
        <dbReference type="ChEBI" id="CHEBI:456216"/>
        <dbReference type="EC" id="2.7.4.9"/>
    </reaction>
</comment>
<evidence type="ECO:0000259" key="13">
    <source>
        <dbReference type="Pfam" id="PF02223"/>
    </source>
</evidence>
<reference evidence="14 15" key="1">
    <citation type="submission" date="2016-11" db="EMBL/GenBank/DDBJ databases">
        <authorList>
            <person name="Jaros S."/>
            <person name="Januszkiewicz K."/>
            <person name="Wedrychowicz H."/>
        </authorList>
    </citation>
    <scope>NUCLEOTIDE SEQUENCE [LARGE SCALE GENOMIC DNA]</scope>
    <source>
        <strain evidence="14 15">DSM 17737</strain>
    </source>
</reference>
<dbReference type="PANTHER" id="PTHR10344:SF4">
    <property type="entry name" value="UMP-CMP KINASE 2, MITOCHONDRIAL"/>
    <property type="match status" value="1"/>
</dbReference>
<keyword evidence="15" id="KW-1185">Reference proteome</keyword>
<name>A0A1N6EN79_9GAMM</name>
<dbReference type="SUPFAM" id="SSF52540">
    <property type="entry name" value="P-loop containing nucleoside triphosphate hydrolases"/>
    <property type="match status" value="1"/>
</dbReference>
<organism evidence="14 15">
    <name type="scientific">Sulfurivirga caldicuralii</name>
    <dbReference type="NCBI Taxonomy" id="364032"/>
    <lineage>
        <taxon>Bacteria</taxon>
        <taxon>Pseudomonadati</taxon>
        <taxon>Pseudomonadota</taxon>
        <taxon>Gammaproteobacteria</taxon>
        <taxon>Thiotrichales</taxon>
        <taxon>Piscirickettsiaceae</taxon>
        <taxon>Sulfurivirga</taxon>
    </lineage>
</organism>
<dbReference type="GO" id="GO:0005524">
    <property type="term" value="F:ATP binding"/>
    <property type="evidence" value="ECO:0007669"/>
    <property type="project" value="UniProtKB-UniRule"/>
</dbReference>
<keyword evidence="8 12" id="KW-0067">ATP-binding</keyword>
<evidence type="ECO:0000256" key="4">
    <source>
        <dbReference type="ARBA" id="ARBA00022679"/>
    </source>
</evidence>